<gene>
    <name evidence="2" type="ORF">ACFQ2I_11805</name>
</gene>
<evidence type="ECO:0000313" key="3">
    <source>
        <dbReference type="Proteomes" id="UP001596989"/>
    </source>
</evidence>
<feature type="transmembrane region" description="Helical" evidence="1">
    <location>
        <begin position="44"/>
        <end position="68"/>
    </location>
</feature>
<feature type="transmembrane region" description="Helical" evidence="1">
    <location>
        <begin position="119"/>
        <end position="141"/>
    </location>
</feature>
<dbReference type="RefSeq" id="WP_377564414.1">
    <property type="nucleotide sequence ID" value="NZ_JBHTJZ010000012.1"/>
</dbReference>
<feature type="transmembrane region" description="Helical" evidence="1">
    <location>
        <begin position="20"/>
        <end position="38"/>
    </location>
</feature>
<dbReference type="EMBL" id="JBHTJZ010000012">
    <property type="protein sequence ID" value="MFD0960080.1"/>
    <property type="molecule type" value="Genomic_DNA"/>
</dbReference>
<keyword evidence="1" id="KW-0472">Membrane</keyword>
<keyword evidence="1" id="KW-1133">Transmembrane helix</keyword>
<dbReference type="Pfam" id="PF24686">
    <property type="entry name" value="FLQE3_permease"/>
    <property type="match status" value="1"/>
</dbReference>
<comment type="caution">
    <text evidence="2">The sequence shown here is derived from an EMBL/GenBank/DDBJ whole genome shotgun (WGS) entry which is preliminary data.</text>
</comment>
<proteinExistence type="predicted"/>
<evidence type="ECO:0000313" key="2">
    <source>
        <dbReference type="EMBL" id="MFD0960080.1"/>
    </source>
</evidence>
<feature type="transmembrane region" description="Helical" evidence="1">
    <location>
        <begin position="200"/>
        <end position="218"/>
    </location>
</feature>
<protein>
    <submittedName>
        <fullName evidence="2">ABC transporter permease</fullName>
    </submittedName>
</protein>
<organism evidence="2 3">
    <name type="scientific">Paenibacillus chungangensis</name>
    <dbReference type="NCBI Taxonomy" id="696535"/>
    <lineage>
        <taxon>Bacteria</taxon>
        <taxon>Bacillati</taxon>
        <taxon>Bacillota</taxon>
        <taxon>Bacilli</taxon>
        <taxon>Bacillales</taxon>
        <taxon>Paenibacillaceae</taxon>
        <taxon>Paenibacillus</taxon>
    </lineage>
</organism>
<reference evidence="3" key="1">
    <citation type="journal article" date="2019" name="Int. J. Syst. Evol. Microbiol.">
        <title>The Global Catalogue of Microorganisms (GCM) 10K type strain sequencing project: providing services to taxonomists for standard genome sequencing and annotation.</title>
        <authorList>
            <consortium name="The Broad Institute Genomics Platform"/>
            <consortium name="The Broad Institute Genome Sequencing Center for Infectious Disease"/>
            <person name="Wu L."/>
            <person name="Ma J."/>
        </authorList>
    </citation>
    <scope>NUCLEOTIDE SEQUENCE [LARGE SCALE GENOMIC DNA]</scope>
    <source>
        <strain evidence="3">CCUG 59129</strain>
    </source>
</reference>
<feature type="transmembrane region" description="Helical" evidence="1">
    <location>
        <begin position="148"/>
        <end position="171"/>
    </location>
</feature>
<name>A0ABW3HS09_9BACL</name>
<sequence>MRAFSALTFDIRFQWRHGFYAVYMVVCAAYWLLVQFIPEPLREQAAVLLTFSDPSALGLLMAGGILLLERDQGIHGPLFASPLRIGEYLLAKAASLALLSLAAAWAIHLPAAGMPDAPLSFSLGVILTSTFMTLLSIGVGARHRTVNAFLLMSQLYALPFVLPLLRFFGIWDSPIMLLLPTEGTLTLLQSAYILPPPLKLLHAFAVLLLWNAAVYAWARTSYERYVLEREKARERQ</sequence>
<dbReference type="InterPro" id="IPR056926">
    <property type="entry name" value="FLQE3_permease"/>
</dbReference>
<evidence type="ECO:0000256" key="1">
    <source>
        <dbReference type="SAM" id="Phobius"/>
    </source>
</evidence>
<keyword evidence="1" id="KW-0812">Transmembrane</keyword>
<dbReference type="Proteomes" id="UP001596989">
    <property type="component" value="Unassembled WGS sequence"/>
</dbReference>
<feature type="transmembrane region" description="Helical" evidence="1">
    <location>
        <begin position="89"/>
        <end position="107"/>
    </location>
</feature>
<accession>A0ABW3HS09</accession>
<keyword evidence="3" id="KW-1185">Reference proteome</keyword>